<organism evidence="3 5">
    <name type="scientific">Ustilago bromivora</name>
    <dbReference type="NCBI Taxonomy" id="307758"/>
    <lineage>
        <taxon>Eukaryota</taxon>
        <taxon>Fungi</taxon>
        <taxon>Dikarya</taxon>
        <taxon>Basidiomycota</taxon>
        <taxon>Ustilaginomycotina</taxon>
        <taxon>Ustilaginomycetes</taxon>
        <taxon>Ustilaginales</taxon>
        <taxon>Ustilaginaceae</taxon>
        <taxon>Ustilago</taxon>
    </lineage>
</organism>
<reference evidence="3" key="2">
    <citation type="submission" date="2016-04" db="EMBL/GenBank/DDBJ databases">
        <authorList>
            <person name="Evans L.H."/>
            <person name="Alamgir A."/>
            <person name="Owens N."/>
            <person name="Weber N.D."/>
            <person name="Virtaneva K."/>
            <person name="Barbian K."/>
            <person name="Babar A."/>
            <person name="Rosenke K."/>
        </authorList>
    </citation>
    <scope>NUCLEOTIDE SEQUENCE</scope>
    <source>
        <strain evidence="3">UB2112</strain>
    </source>
</reference>
<keyword evidence="6" id="KW-1185">Reference proteome</keyword>
<keyword evidence="2" id="KW-0732">Signal</keyword>
<proteinExistence type="predicted"/>
<protein>
    <submittedName>
        <fullName evidence="3">Uncharacterized protein</fullName>
    </submittedName>
</protein>
<dbReference type="EMBL" id="LT558125">
    <property type="protein sequence ID" value="SAM83149.1"/>
    <property type="molecule type" value="Genomic_DNA"/>
</dbReference>
<dbReference type="AlphaFoldDB" id="A0A1K0H9B5"/>
<reference evidence="5" key="1">
    <citation type="submission" date="2016-04" db="EMBL/GenBank/DDBJ databases">
        <authorList>
            <person name="Guldener U."/>
            <person name="Guldener U."/>
        </authorList>
    </citation>
    <scope>NUCLEOTIDE SEQUENCE [LARGE SCALE GENOMIC DNA]</scope>
    <source>
        <strain evidence="5">UB2112</strain>
    </source>
</reference>
<feature type="chain" id="PRO_5038218839" evidence="2">
    <location>
        <begin position="20"/>
        <end position="189"/>
    </location>
</feature>
<accession>A0A1K0H9B5</accession>
<dbReference type="Proteomes" id="UP000658997">
    <property type="component" value="Unassembled WGS sequence"/>
</dbReference>
<feature type="region of interest" description="Disordered" evidence="1">
    <location>
        <begin position="83"/>
        <end position="109"/>
    </location>
</feature>
<dbReference type="EMBL" id="ULHB01000008">
    <property type="protein sequence ID" value="SYW75557.1"/>
    <property type="molecule type" value="Genomic_DNA"/>
</dbReference>
<evidence type="ECO:0000313" key="5">
    <source>
        <dbReference type="Proteomes" id="UP000179920"/>
    </source>
</evidence>
<dbReference type="Proteomes" id="UP000179920">
    <property type="component" value="Chromosome IX"/>
</dbReference>
<feature type="compositionally biased region" description="Gly residues" evidence="1">
    <location>
        <begin position="87"/>
        <end position="109"/>
    </location>
</feature>
<sequence>MKFIHALALVSALPLLVPAEELERRDGSTIMVSTTQFDPAITNQGGTTNAAGTFNVSPLATSTSYQFQTLSQTSTFQVGPVATAASGGSGGDSGNSGSGGGGGGGGESAGGGTVVVTAIASTTTLAMPPNTESASWRATQVATATNRLPSLALGSTNNAVSMPADTRVICLATAAVLAAAMIGASNVLV</sequence>
<name>A0A1K0H9B5_9BASI</name>
<evidence type="ECO:0000256" key="1">
    <source>
        <dbReference type="SAM" id="MobiDB-lite"/>
    </source>
</evidence>
<feature type="signal peptide" evidence="2">
    <location>
        <begin position="1"/>
        <end position="19"/>
    </location>
</feature>
<evidence type="ECO:0000256" key="2">
    <source>
        <dbReference type="SAM" id="SignalP"/>
    </source>
</evidence>
<evidence type="ECO:0000313" key="6">
    <source>
        <dbReference type="Proteomes" id="UP000658997"/>
    </source>
</evidence>
<gene>
    <name evidence="4" type="ORF">UBRO2_00791</name>
    <name evidence="3" type="ORF">UBRO_08474</name>
</gene>
<evidence type="ECO:0000313" key="3">
    <source>
        <dbReference type="EMBL" id="SAM83149.1"/>
    </source>
</evidence>
<reference evidence="4" key="3">
    <citation type="submission" date="2018-08" db="EMBL/GenBank/DDBJ databases">
        <authorList>
            <person name="Guldener U."/>
        </authorList>
    </citation>
    <scope>NUCLEOTIDE SEQUENCE</scope>
    <source>
        <strain evidence="4">UB2</strain>
    </source>
</reference>
<evidence type="ECO:0000313" key="4">
    <source>
        <dbReference type="EMBL" id="SYW75557.1"/>
    </source>
</evidence>